<dbReference type="PANTHER" id="PTHR11157:SF134">
    <property type="entry name" value="ELONGATION OF FATTY ACIDS PROTEIN 1-RELATED"/>
    <property type="match status" value="1"/>
</dbReference>
<evidence type="ECO:0000256" key="3">
    <source>
        <dbReference type="ARBA" id="ARBA00022516"/>
    </source>
</evidence>
<keyword evidence="7 12" id="KW-1133">Transmembrane helix</keyword>
<dbReference type="PANTHER" id="PTHR11157">
    <property type="entry name" value="FATTY ACID ACYL TRANSFERASE-RELATED"/>
    <property type="match status" value="1"/>
</dbReference>
<dbReference type="GO" id="GO:0034625">
    <property type="term" value="P:fatty acid elongation, monounsaturated fatty acid"/>
    <property type="evidence" value="ECO:0007669"/>
    <property type="project" value="TreeGrafter"/>
</dbReference>
<keyword evidence="6 12" id="KW-0276">Fatty acid metabolism</keyword>
<feature type="transmembrane region" description="Helical" evidence="12">
    <location>
        <begin position="39"/>
        <end position="60"/>
    </location>
</feature>
<dbReference type="InterPro" id="IPR002076">
    <property type="entry name" value="ELO_fam"/>
</dbReference>
<dbReference type="GO" id="GO:0009922">
    <property type="term" value="F:fatty acid elongase activity"/>
    <property type="evidence" value="ECO:0007669"/>
    <property type="project" value="UniProtKB-EC"/>
</dbReference>
<dbReference type="Pfam" id="PF01151">
    <property type="entry name" value="ELO"/>
    <property type="match status" value="1"/>
</dbReference>
<gene>
    <name evidence="13" type="ORF">ACAT0790_LOCUS8821</name>
</gene>
<dbReference type="AlphaFoldDB" id="A0A7S1LGW8"/>
<comment type="similarity">
    <text evidence="2 12">Belongs to the ELO family.</text>
</comment>
<comment type="catalytic activity">
    <reaction evidence="11">
        <text>a very-long-chain acyl-CoA + malonyl-CoA + H(+) = a very-long-chain 3-oxoacyl-CoA + CO2 + CoA</text>
        <dbReference type="Rhea" id="RHEA:32727"/>
        <dbReference type="ChEBI" id="CHEBI:15378"/>
        <dbReference type="ChEBI" id="CHEBI:16526"/>
        <dbReference type="ChEBI" id="CHEBI:57287"/>
        <dbReference type="ChEBI" id="CHEBI:57384"/>
        <dbReference type="ChEBI" id="CHEBI:90725"/>
        <dbReference type="ChEBI" id="CHEBI:90736"/>
        <dbReference type="EC" id="2.3.1.199"/>
    </reaction>
</comment>
<evidence type="ECO:0000256" key="7">
    <source>
        <dbReference type="ARBA" id="ARBA00022989"/>
    </source>
</evidence>
<evidence type="ECO:0000256" key="10">
    <source>
        <dbReference type="ARBA" id="ARBA00023160"/>
    </source>
</evidence>
<evidence type="ECO:0000256" key="2">
    <source>
        <dbReference type="ARBA" id="ARBA00007263"/>
    </source>
</evidence>
<evidence type="ECO:0000256" key="1">
    <source>
        <dbReference type="ARBA" id="ARBA00004141"/>
    </source>
</evidence>
<evidence type="ECO:0000256" key="12">
    <source>
        <dbReference type="RuleBase" id="RU361115"/>
    </source>
</evidence>
<feature type="transmembrane region" description="Helical" evidence="12">
    <location>
        <begin position="72"/>
        <end position="94"/>
    </location>
</feature>
<protein>
    <recommendedName>
        <fullName evidence="12">Elongation of fatty acids protein</fullName>
        <ecNumber evidence="12">2.3.1.-</ecNumber>
    </recommendedName>
</protein>
<proteinExistence type="inferred from homology"/>
<dbReference type="InterPro" id="IPR030457">
    <property type="entry name" value="ELO_CS"/>
</dbReference>
<dbReference type="GO" id="GO:0005789">
    <property type="term" value="C:endoplasmic reticulum membrane"/>
    <property type="evidence" value="ECO:0007669"/>
    <property type="project" value="TreeGrafter"/>
</dbReference>
<comment type="subcellular location">
    <subcellularLocation>
        <location evidence="1">Membrane</location>
        <topology evidence="1">Multi-pass membrane protein</topology>
    </subcellularLocation>
</comment>
<dbReference type="GO" id="GO:0034626">
    <property type="term" value="P:fatty acid elongation, polyunsaturated fatty acid"/>
    <property type="evidence" value="ECO:0007669"/>
    <property type="project" value="TreeGrafter"/>
</dbReference>
<dbReference type="GO" id="GO:0042761">
    <property type="term" value="P:very long-chain fatty acid biosynthetic process"/>
    <property type="evidence" value="ECO:0007669"/>
    <property type="project" value="TreeGrafter"/>
</dbReference>
<dbReference type="GO" id="GO:0019367">
    <property type="term" value="P:fatty acid elongation, saturated fatty acid"/>
    <property type="evidence" value="ECO:0007669"/>
    <property type="project" value="TreeGrafter"/>
</dbReference>
<evidence type="ECO:0000256" key="11">
    <source>
        <dbReference type="ARBA" id="ARBA00047375"/>
    </source>
</evidence>
<sequence>MLDTLLLVVRKRPLTFLHVYHHAVVIPEIWVLARSQLPWSVGCVIMNAGVHIVMYYYFAAASTGRRIWWRRYVTIVQIAQFCTAAPCALAYLWFHFTAPGGCSDVGTFVLIGAFDGSLLLLFLRFFLASRGAHRTAD</sequence>
<dbReference type="EC" id="2.3.1.-" evidence="12"/>
<evidence type="ECO:0000256" key="5">
    <source>
        <dbReference type="ARBA" id="ARBA00022692"/>
    </source>
</evidence>
<dbReference type="EMBL" id="HBGE01014914">
    <property type="protein sequence ID" value="CAD9104025.1"/>
    <property type="molecule type" value="Transcribed_RNA"/>
</dbReference>
<dbReference type="GO" id="GO:0030148">
    <property type="term" value="P:sphingolipid biosynthetic process"/>
    <property type="evidence" value="ECO:0007669"/>
    <property type="project" value="TreeGrafter"/>
</dbReference>
<comment type="catalytic activity">
    <reaction evidence="12">
        <text>an acyl-CoA + malonyl-CoA + H(+) = a 3-oxoacyl-CoA + CO2 + CoA</text>
        <dbReference type="Rhea" id="RHEA:50252"/>
        <dbReference type="ChEBI" id="CHEBI:15378"/>
        <dbReference type="ChEBI" id="CHEBI:16526"/>
        <dbReference type="ChEBI" id="CHEBI:57287"/>
        <dbReference type="ChEBI" id="CHEBI:57384"/>
        <dbReference type="ChEBI" id="CHEBI:58342"/>
        <dbReference type="ChEBI" id="CHEBI:90726"/>
    </reaction>
    <physiologicalReaction direction="left-to-right" evidence="12">
        <dbReference type="Rhea" id="RHEA:50253"/>
    </physiologicalReaction>
</comment>
<evidence type="ECO:0000256" key="6">
    <source>
        <dbReference type="ARBA" id="ARBA00022832"/>
    </source>
</evidence>
<evidence type="ECO:0000256" key="9">
    <source>
        <dbReference type="ARBA" id="ARBA00023136"/>
    </source>
</evidence>
<keyword evidence="9 12" id="KW-0472">Membrane</keyword>
<reference evidence="13" key="1">
    <citation type="submission" date="2021-01" db="EMBL/GenBank/DDBJ databases">
        <authorList>
            <person name="Corre E."/>
            <person name="Pelletier E."/>
            <person name="Niang G."/>
            <person name="Scheremetjew M."/>
            <person name="Finn R."/>
            <person name="Kale V."/>
            <person name="Holt S."/>
            <person name="Cochrane G."/>
            <person name="Meng A."/>
            <person name="Brown T."/>
            <person name="Cohen L."/>
        </authorList>
    </citation>
    <scope>NUCLEOTIDE SEQUENCE</scope>
    <source>
        <strain evidence="13">OF101</strain>
    </source>
</reference>
<keyword evidence="8 12" id="KW-0443">Lipid metabolism</keyword>
<keyword evidence="3 12" id="KW-0444">Lipid biosynthesis</keyword>
<evidence type="ECO:0000256" key="4">
    <source>
        <dbReference type="ARBA" id="ARBA00022679"/>
    </source>
</evidence>
<evidence type="ECO:0000256" key="8">
    <source>
        <dbReference type="ARBA" id="ARBA00023098"/>
    </source>
</evidence>
<keyword evidence="5 12" id="KW-0812">Transmembrane</keyword>
<accession>A0A7S1LGW8</accession>
<evidence type="ECO:0000313" key="13">
    <source>
        <dbReference type="EMBL" id="CAD9104025.1"/>
    </source>
</evidence>
<name>A0A7S1LGW8_ALECA</name>
<comment type="caution">
    <text evidence="12">Lacks conserved residue(s) required for the propagation of feature annotation.</text>
</comment>
<feature type="transmembrane region" description="Helical" evidence="12">
    <location>
        <begin position="106"/>
        <end position="127"/>
    </location>
</feature>
<dbReference type="PROSITE" id="PS01188">
    <property type="entry name" value="ELO"/>
    <property type="match status" value="1"/>
</dbReference>
<keyword evidence="4 12" id="KW-0808">Transferase</keyword>
<keyword evidence="10 12" id="KW-0275">Fatty acid biosynthesis</keyword>
<organism evidence="13">
    <name type="scientific">Alexandrium catenella</name>
    <name type="common">Red tide dinoflagellate</name>
    <name type="synonym">Gonyaulax catenella</name>
    <dbReference type="NCBI Taxonomy" id="2925"/>
    <lineage>
        <taxon>Eukaryota</taxon>
        <taxon>Sar</taxon>
        <taxon>Alveolata</taxon>
        <taxon>Dinophyceae</taxon>
        <taxon>Gonyaulacales</taxon>
        <taxon>Pyrocystaceae</taxon>
        <taxon>Alexandrium</taxon>
    </lineage>
</organism>